<keyword evidence="2" id="KW-1185">Reference proteome</keyword>
<gene>
    <name evidence="1" type="ORF">CHILSU_LOCUS6029</name>
</gene>
<accession>A0ABN8B570</accession>
<evidence type="ECO:0000313" key="2">
    <source>
        <dbReference type="Proteomes" id="UP001153292"/>
    </source>
</evidence>
<dbReference type="EMBL" id="OU963914">
    <property type="protein sequence ID" value="CAH0402780.1"/>
    <property type="molecule type" value="Genomic_DNA"/>
</dbReference>
<dbReference type="Proteomes" id="UP001153292">
    <property type="component" value="Chromosome 21"/>
</dbReference>
<evidence type="ECO:0000313" key="1">
    <source>
        <dbReference type="EMBL" id="CAH0402780.1"/>
    </source>
</evidence>
<proteinExistence type="predicted"/>
<organism evidence="1 2">
    <name type="scientific">Chilo suppressalis</name>
    <name type="common">Asiatic rice borer moth</name>
    <dbReference type="NCBI Taxonomy" id="168631"/>
    <lineage>
        <taxon>Eukaryota</taxon>
        <taxon>Metazoa</taxon>
        <taxon>Ecdysozoa</taxon>
        <taxon>Arthropoda</taxon>
        <taxon>Hexapoda</taxon>
        <taxon>Insecta</taxon>
        <taxon>Pterygota</taxon>
        <taxon>Neoptera</taxon>
        <taxon>Endopterygota</taxon>
        <taxon>Lepidoptera</taxon>
        <taxon>Glossata</taxon>
        <taxon>Ditrysia</taxon>
        <taxon>Pyraloidea</taxon>
        <taxon>Crambidae</taxon>
        <taxon>Crambinae</taxon>
        <taxon>Chilo</taxon>
    </lineage>
</organism>
<protein>
    <submittedName>
        <fullName evidence="1">Uncharacterized protein</fullName>
    </submittedName>
</protein>
<reference evidence="1" key="1">
    <citation type="submission" date="2021-12" db="EMBL/GenBank/DDBJ databases">
        <authorList>
            <person name="King R."/>
        </authorList>
    </citation>
    <scope>NUCLEOTIDE SEQUENCE</scope>
</reference>
<name>A0ABN8B570_CHISP</name>
<sequence>MILVLAVGLISPIKFNETDREHATLVNESSNANWTNCSNFVANTTLDPNSIIDIDWTIFYFWSLEHEDSYTMRFSVPDVLLLKRIRETIPYEPHPAVNWSNAELYMETSIDMSGVYFKTDTPGLYRLIPTLFTELQVTEKLIFGIKLVDGYLGLMNCRGQIAYALAPVSKVPKIDELHGAAARIGFWNPFGRSYLTQKKETYFKEEEPVPADLDDDDDEVQMEIAKDKAAFDIF</sequence>